<dbReference type="AlphaFoldDB" id="A0A6A4XC63"/>
<sequence>MSSSMVLWRSASHRPAALLALAALLAVTAHAAPLEEDISLDELLSSPQQSALPVQVSDVTRKPVQVSDVTEQAVLPVQGGVSPVIAARCYSISRADVTLLYSVGGIGLLTSPWEPNLTRVIAACCYYR</sequence>
<evidence type="ECO:0000313" key="3">
    <source>
        <dbReference type="Proteomes" id="UP000440578"/>
    </source>
</evidence>
<reference evidence="2 3" key="1">
    <citation type="submission" date="2019-07" db="EMBL/GenBank/DDBJ databases">
        <title>Draft genome assembly of a fouling barnacle, Amphibalanus amphitrite (Darwin, 1854): The first reference genome for Thecostraca.</title>
        <authorList>
            <person name="Kim W."/>
        </authorList>
    </citation>
    <scope>NUCLEOTIDE SEQUENCE [LARGE SCALE GENOMIC DNA]</scope>
    <source>
        <strain evidence="2">SNU_AA5</strain>
        <tissue evidence="2">Soma without cirri and trophi</tissue>
    </source>
</reference>
<dbReference type="EMBL" id="VIIS01000197">
    <property type="protein sequence ID" value="KAF0312021.1"/>
    <property type="molecule type" value="Genomic_DNA"/>
</dbReference>
<feature type="chain" id="PRO_5025663775" evidence="1">
    <location>
        <begin position="32"/>
        <end position="128"/>
    </location>
</feature>
<protein>
    <submittedName>
        <fullName evidence="2">Uncharacterized protein</fullName>
    </submittedName>
</protein>
<gene>
    <name evidence="2" type="ORF">FJT64_017182</name>
</gene>
<comment type="caution">
    <text evidence="2">The sequence shown here is derived from an EMBL/GenBank/DDBJ whole genome shotgun (WGS) entry which is preliminary data.</text>
</comment>
<dbReference type="Proteomes" id="UP000440578">
    <property type="component" value="Unassembled WGS sequence"/>
</dbReference>
<evidence type="ECO:0000256" key="1">
    <source>
        <dbReference type="SAM" id="SignalP"/>
    </source>
</evidence>
<accession>A0A6A4XC63</accession>
<keyword evidence="1" id="KW-0732">Signal</keyword>
<evidence type="ECO:0000313" key="2">
    <source>
        <dbReference type="EMBL" id="KAF0312021.1"/>
    </source>
</evidence>
<organism evidence="2 3">
    <name type="scientific">Amphibalanus amphitrite</name>
    <name type="common">Striped barnacle</name>
    <name type="synonym">Balanus amphitrite</name>
    <dbReference type="NCBI Taxonomy" id="1232801"/>
    <lineage>
        <taxon>Eukaryota</taxon>
        <taxon>Metazoa</taxon>
        <taxon>Ecdysozoa</taxon>
        <taxon>Arthropoda</taxon>
        <taxon>Crustacea</taxon>
        <taxon>Multicrustacea</taxon>
        <taxon>Cirripedia</taxon>
        <taxon>Thoracica</taxon>
        <taxon>Thoracicalcarea</taxon>
        <taxon>Balanomorpha</taxon>
        <taxon>Balanoidea</taxon>
        <taxon>Balanidae</taxon>
        <taxon>Amphibalaninae</taxon>
        <taxon>Amphibalanus</taxon>
    </lineage>
</organism>
<feature type="signal peptide" evidence="1">
    <location>
        <begin position="1"/>
        <end position="31"/>
    </location>
</feature>
<proteinExistence type="predicted"/>
<name>A0A6A4XC63_AMPAM</name>
<keyword evidence="3" id="KW-1185">Reference proteome</keyword>